<keyword evidence="4" id="KW-1185">Reference proteome</keyword>
<dbReference type="Proteomes" id="UP001151516">
    <property type="component" value="Unassembled WGS sequence"/>
</dbReference>
<dbReference type="Pfam" id="PF00010">
    <property type="entry name" value="HLH"/>
    <property type="match status" value="1"/>
</dbReference>
<evidence type="ECO:0000313" key="3">
    <source>
        <dbReference type="EMBL" id="KAJ2690407.1"/>
    </source>
</evidence>
<evidence type="ECO:0000256" key="1">
    <source>
        <dbReference type="SAM" id="MobiDB-lite"/>
    </source>
</evidence>
<reference evidence="3" key="1">
    <citation type="submission" date="2022-07" db="EMBL/GenBank/DDBJ databases">
        <title>Phylogenomic reconstructions and comparative analyses of Kickxellomycotina fungi.</title>
        <authorList>
            <person name="Reynolds N.K."/>
            <person name="Stajich J.E."/>
            <person name="Barry K."/>
            <person name="Grigoriev I.V."/>
            <person name="Crous P."/>
            <person name="Smith M.E."/>
        </authorList>
    </citation>
    <scope>NUCLEOTIDE SEQUENCE</scope>
    <source>
        <strain evidence="3">CBS 109367</strain>
    </source>
</reference>
<feature type="region of interest" description="Disordered" evidence="1">
    <location>
        <begin position="321"/>
        <end position="340"/>
    </location>
</feature>
<gene>
    <name evidence="3" type="ORF">IWW39_000806</name>
</gene>
<comment type="caution">
    <text evidence="3">The sequence shown here is derived from an EMBL/GenBank/DDBJ whole genome shotgun (WGS) entry which is preliminary data.</text>
</comment>
<feature type="compositionally biased region" description="Basic and acidic residues" evidence="1">
    <location>
        <begin position="155"/>
        <end position="171"/>
    </location>
</feature>
<accession>A0A9W8L645</accession>
<dbReference type="SMART" id="SM00353">
    <property type="entry name" value="HLH"/>
    <property type="match status" value="1"/>
</dbReference>
<dbReference type="InterPro" id="IPR011598">
    <property type="entry name" value="bHLH_dom"/>
</dbReference>
<protein>
    <recommendedName>
        <fullName evidence="2">BHLH domain-containing protein</fullName>
    </recommendedName>
</protein>
<dbReference type="OrthoDB" id="690068at2759"/>
<feature type="domain" description="BHLH" evidence="2">
    <location>
        <begin position="75"/>
        <end position="127"/>
    </location>
</feature>
<dbReference type="InterPro" id="IPR036638">
    <property type="entry name" value="HLH_DNA-bd_sf"/>
</dbReference>
<dbReference type="GO" id="GO:0046983">
    <property type="term" value="F:protein dimerization activity"/>
    <property type="evidence" value="ECO:0007669"/>
    <property type="project" value="InterPro"/>
</dbReference>
<feature type="region of interest" description="Disordered" evidence="1">
    <location>
        <begin position="132"/>
        <end position="210"/>
    </location>
</feature>
<evidence type="ECO:0000259" key="2">
    <source>
        <dbReference type="PROSITE" id="PS50888"/>
    </source>
</evidence>
<dbReference type="PROSITE" id="PS50888">
    <property type="entry name" value="BHLH"/>
    <property type="match status" value="1"/>
</dbReference>
<proteinExistence type="predicted"/>
<evidence type="ECO:0000313" key="4">
    <source>
        <dbReference type="Proteomes" id="UP001151516"/>
    </source>
</evidence>
<feature type="region of interest" description="Disordered" evidence="1">
    <location>
        <begin position="1"/>
        <end position="41"/>
    </location>
</feature>
<sequence length="340" mass="37594">MHHLSHFMPGPVLGTGHHRHILPDPADYSTAHPETPHIHGQSYNYQFQLPPSLGSGGVSRYQAKDESGAIERDIRRRIQHSSKERERRERMNKVLGLLEDLNPKITKNERLTKLDILERTASYIKELQELVGYQPPARDNTPRRPESQSFSPDYADSRFDEHPSNDHDDWRVLSPSPPGVQNRRRRRRNSDEGDDNEISNRAHRRRRHTQVAAEMPTQNNFPAYHHAQLAESVGSQDAYAAAAAAAAANVDAAAAALPLPEPSGYTLADLSARDWSAGLRSPDDMSGLMSASSYDSTTSSSIALSHAPHYPAYAIEASEDGSACQHGSSPVKSSIGFLTT</sequence>
<dbReference type="AlphaFoldDB" id="A0A9W8L645"/>
<name>A0A9W8L645_9FUNG</name>
<feature type="compositionally biased region" description="Polar residues" evidence="1">
    <location>
        <begin position="325"/>
        <end position="340"/>
    </location>
</feature>
<dbReference type="Gene3D" id="4.10.280.10">
    <property type="entry name" value="Helix-loop-helix DNA-binding domain"/>
    <property type="match status" value="1"/>
</dbReference>
<dbReference type="EMBL" id="JANBTX010000012">
    <property type="protein sequence ID" value="KAJ2690407.1"/>
    <property type="molecule type" value="Genomic_DNA"/>
</dbReference>
<dbReference type="SUPFAM" id="SSF47459">
    <property type="entry name" value="HLH, helix-loop-helix DNA-binding domain"/>
    <property type="match status" value="1"/>
</dbReference>
<organism evidence="3 4">
    <name type="scientific">Coemansia spiralis</name>
    <dbReference type="NCBI Taxonomy" id="417178"/>
    <lineage>
        <taxon>Eukaryota</taxon>
        <taxon>Fungi</taxon>
        <taxon>Fungi incertae sedis</taxon>
        <taxon>Zoopagomycota</taxon>
        <taxon>Kickxellomycotina</taxon>
        <taxon>Kickxellomycetes</taxon>
        <taxon>Kickxellales</taxon>
        <taxon>Kickxellaceae</taxon>
        <taxon>Coemansia</taxon>
    </lineage>
</organism>